<feature type="region of interest" description="Disordered" evidence="4">
    <location>
        <begin position="1"/>
        <end position="22"/>
    </location>
</feature>
<dbReference type="Pfam" id="PF00196">
    <property type="entry name" value="GerE"/>
    <property type="match status" value="1"/>
</dbReference>
<sequence>MSPTPKGWGRKGGNPPIAPNEGTSYGVVSHVVLDAMMTDEVHNSPILSKRERQCLTYLAQGLRVIDLADAIGIKPKTAEKQIASARAKLGAATREQAVAIAIRNNLL</sequence>
<dbReference type="GO" id="GO:0006355">
    <property type="term" value="P:regulation of DNA-templated transcription"/>
    <property type="evidence" value="ECO:0007669"/>
    <property type="project" value="InterPro"/>
</dbReference>
<evidence type="ECO:0000256" key="2">
    <source>
        <dbReference type="ARBA" id="ARBA00023125"/>
    </source>
</evidence>
<feature type="domain" description="HTH luxR-type" evidence="5">
    <location>
        <begin position="40"/>
        <end position="105"/>
    </location>
</feature>
<gene>
    <name evidence="6" type="ORF">SAMN04244559_01869</name>
</gene>
<protein>
    <submittedName>
        <fullName evidence="6">Regulatory protein, luxR family</fullName>
    </submittedName>
</protein>
<dbReference type="GO" id="GO:0003677">
    <property type="term" value="F:DNA binding"/>
    <property type="evidence" value="ECO:0007669"/>
    <property type="project" value="UniProtKB-KW"/>
</dbReference>
<dbReference type="SMART" id="SM00421">
    <property type="entry name" value="HTH_LUXR"/>
    <property type="match status" value="1"/>
</dbReference>
<dbReference type="Gene3D" id="1.10.10.10">
    <property type="entry name" value="Winged helix-like DNA-binding domain superfamily/Winged helix DNA-binding domain"/>
    <property type="match status" value="1"/>
</dbReference>
<keyword evidence="7" id="KW-1185">Reference proteome</keyword>
<evidence type="ECO:0000256" key="3">
    <source>
        <dbReference type="ARBA" id="ARBA00023163"/>
    </source>
</evidence>
<dbReference type="CDD" id="cd06170">
    <property type="entry name" value="LuxR_C_like"/>
    <property type="match status" value="1"/>
</dbReference>
<dbReference type="PANTHER" id="PTHR44688:SF16">
    <property type="entry name" value="DNA-BINDING TRANSCRIPTIONAL ACTIVATOR DEVR_DOSR"/>
    <property type="match status" value="1"/>
</dbReference>
<evidence type="ECO:0000256" key="4">
    <source>
        <dbReference type="SAM" id="MobiDB-lite"/>
    </source>
</evidence>
<reference evidence="7" key="1">
    <citation type="submission" date="2016-10" db="EMBL/GenBank/DDBJ databases">
        <authorList>
            <person name="Varghese N."/>
            <person name="Submissions S."/>
        </authorList>
    </citation>
    <scope>NUCLEOTIDE SEQUENCE [LARGE SCALE GENOMIC DNA]</scope>
    <source>
        <strain evidence="7">DSM 13234</strain>
    </source>
</reference>
<dbReference type="PRINTS" id="PR00038">
    <property type="entry name" value="HTHLUXR"/>
</dbReference>
<dbReference type="InterPro" id="IPR036388">
    <property type="entry name" value="WH-like_DNA-bd_sf"/>
</dbReference>
<evidence type="ECO:0000313" key="6">
    <source>
        <dbReference type="EMBL" id="SEH35945.1"/>
    </source>
</evidence>
<dbReference type="SUPFAM" id="SSF46894">
    <property type="entry name" value="C-terminal effector domain of the bipartite response regulators"/>
    <property type="match status" value="1"/>
</dbReference>
<organism evidence="6 7">
    <name type="scientific">Magnetospirillum fulvum</name>
    <name type="common">Rhodospirillum fulvum</name>
    <dbReference type="NCBI Taxonomy" id="1082"/>
    <lineage>
        <taxon>Bacteria</taxon>
        <taxon>Pseudomonadati</taxon>
        <taxon>Pseudomonadota</taxon>
        <taxon>Alphaproteobacteria</taxon>
        <taxon>Rhodospirillales</taxon>
        <taxon>Rhodospirillaceae</taxon>
        <taxon>Magnetospirillum</taxon>
    </lineage>
</organism>
<dbReference type="EMBL" id="FNWO01000006">
    <property type="protein sequence ID" value="SEH35945.1"/>
    <property type="molecule type" value="Genomic_DNA"/>
</dbReference>
<dbReference type="PROSITE" id="PS50043">
    <property type="entry name" value="HTH_LUXR_2"/>
    <property type="match status" value="1"/>
</dbReference>
<proteinExistence type="predicted"/>
<evidence type="ECO:0000256" key="1">
    <source>
        <dbReference type="ARBA" id="ARBA00023015"/>
    </source>
</evidence>
<dbReference type="Proteomes" id="UP000182983">
    <property type="component" value="Unassembled WGS sequence"/>
</dbReference>
<keyword evidence="2" id="KW-0238">DNA-binding</keyword>
<evidence type="ECO:0000313" key="7">
    <source>
        <dbReference type="Proteomes" id="UP000182983"/>
    </source>
</evidence>
<dbReference type="AlphaFoldDB" id="A0A1H6HP51"/>
<dbReference type="InterPro" id="IPR016032">
    <property type="entry name" value="Sig_transdc_resp-reg_C-effctor"/>
</dbReference>
<dbReference type="InterPro" id="IPR000792">
    <property type="entry name" value="Tscrpt_reg_LuxR_C"/>
</dbReference>
<name>A0A1H6HP51_MAGFU</name>
<dbReference type="PANTHER" id="PTHR44688">
    <property type="entry name" value="DNA-BINDING TRANSCRIPTIONAL ACTIVATOR DEVR_DOSR"/>
    <property type="match status" value="1"/>
</dbReference>
<evidence type="ECO:0000259" key="5">
    <source>
        <dbReference type="PROSITE" id="PS50043"/>
    </source>
</evidence>
<keyword evidence="3" id="KW-0804">Transcription</keyword>
<accession>A0A1H6HP51</accession>
<keyword evidence="1" id="KW-0805">Transcription regulation</keyword>